<dbReference type="OrthoDB" id="5835829at2759"/>
<protein>
    <submittedName>
        <fullName evidence="4">UDP-glucuronosyltransferase 1-5-like</fullName>
    </submittedName>
</protein>
<evidence type="ECO:0000313" key="3">
    <source>
        <dbReference type="Proteomes" id="UP000515204"/>
    </source>
</evidence>
<reference evidence="4" key="1">
    <citation type="submission" date="2025-08" db="UniProtKB">
        <authorList>
            <consortium name="RefSeq"/>
        </authorList>
    </citation>
    <scope>IDENTIFICATION</scope>
</reference>
<keyword evidence="2" id="KW-0812">Transmembrane</keyword>
<dbReference type="GO" id="GO:0008194">
    <property type="term" value="F:UDP-glycosyltransferase activity"/>
    <property type="evidence" value="ECO:0007669"/>
    <property type="project" value="InterPro"/>
</dbReference>
<gene>
    <name evidence="4" type="primary">LOC106750629</name>
</gene>
<dbReference type="RefSeq" id="XP_014486581.1">
    <property type="nucleotide sequence ID" value="XM_014631095.1"/>
</dbReference>
<dbReference type="InterPro" id="IPR002213">
    <property type="entry name" value="UDP_glucos_trans"/>
</dbReference>
<accession>A0A6P3Y6E0</accession>
<organism evidence="3 4">
    <name type="scientific">Dinoponera quadriceps</name>
    <name type="common">South American ant</name>
    <dbReference type="NCBI Taxonomy" id="609295"/>
    <lineage>
        <taxon>Eukaryota</taxon>
        <taxon>Metazoa</taxon>
        <taxon>Ecdysozoa</taxon>
        <taxon>Arthropoda</taxon>
        <taxon>Hexapoda</taxon>
        <taxon>Insecta</taxon>
        <taxon>Pterygota</taxon>
        <taxon>Neoptera</taxon>
        <taxon>Endopterygota</taxon>
        <taxon>Hymenoptera</taxon>
        <taxon>Apocrita</taxon>
        <taxon>Aculeata</taxon>
        <taxon>Formicoidea</taxon>
        <taxon>Formicidae</taxon>
        <taxon>Ponerinae</taxon>
        <taxon>Ponerini</taxon>
        <taxon>Dinoponera</taxon>
    </lineage>
</organism>
<keyword evidence="1" id="KW-0808">Transferase</keyword>
<evidence type="ECO:0000256" key="1">
    <source>
        <dbReference type="ARBA" id="ARBA00022679"/>
    </source>
</evidence>
<dbReference type="Proteomes" id="UP000515204">
    <property type="component" value="Unplaced"/>
</dbReference>
<keyword evidence="3" id="KW-1185">Reference proteome</keyword>
<dbReference type="AlphaFoldDB" id="A0A6P3Y6E0"/>
<dbReference type="KEGG" id="dqu:106750629"/>
<name>A0A6P3Y6E0_DINQU</name>
<dbReference type="GeneID" id="106750629"/>
<feature type="transmembrane region" description="Helical" evidence="2">
    <location>
        <begin position="104"/>
        <end position="131"/>
    </location>
</feature>
<proteinExistence type="predicted"/>
<keyword evidence="2" id="KW-0472">Membrane</keyword>
<dbReference type="Pfam" id="PF00201">
    <property type="entry name" value="UDPGT"/>
    <property type="match status" value="1"/>
</dbReference>
<keyword evidence="2" id="KW-1133">Transmembrane helix</keyword>
<evidence type="ECO:0000256" key="2">
    <source>
        <dbReference type="SAM" id="Phobius"/>
    </source>
</evidence>
<evidence type="ECO:0000313" key="4">
    <source>
        <dbReference type="RefSeq" id="XP_014486581.1"/>
    </source>
</evidence>
<sequence>MYNTISTTLYQGLCDRQLEKATESRARVFGIPMLESTVLVTLRRGLQISYAKNMGKLSREFRDRPVPPLDLAIWSIEYTARHPKGTLASPIRSQSWIQQKLIDIYAFLLFCLIITIFIICLTFKTLFNFYYRHMYTAPKSYKSKQI</sequence>